<dbReference type="Proteomes" id="UP000642571">
    <property type="component" value="Unassembled WGS sequence"/>
</dbReference>
<dbReference type="RefSeq" id="WP_188651506.1">
    <property type="nucleotide sequence ID" value="NZ_BMIN01000003.1"/>
</dbReference>
<dbReference type="InterPro" id="IPR036779">
    <property type="entry name" value="LysM_dom_sf"/>
</dbReference>
<evidence type="ECO:0000256" key="1">
    <source>
        <dbReference type="SAM" id="MobiDB-lite"/>
    </source>
</evidence>
<dbReference type="InterPro" id="IPR018392">
    <property type="entry name" value="LysM"/>
</dbReference>
<proteinExistence type="predicted"/>
<evidence type="ECO:0000313" key="3">
    <source>
        <dbReference type="EMBL" id="GGD04703.1"/>
    </source>
</evidence>
<dbReference type="EMBL" id="BMIN01000003">
    <property type="protein sequence ID" value="GGD04703.1"/>
    <property type="molecule type" value="Genomic_DNA"/>
</dbReference>
<dbReference type="PROSITE" id="PS51782">
    <property type="entry name" value="LYSM"/>
    <property type="match status" value="1"/>
</dbReference>
<sequence>MNPILKRMLFIVTMVLFFVSIGHDLTTGTFPKELVSKAEDQEASENQESPKSSDTSSEQERFRVIEHRVKAGDTVLSIMEKLNQDGPPVTIDQMLADFESINKGQDPNTIKMNQIYLFPYYHKNEKHS</sequence>
<protein>
    <recommendedName>
        <fullName evidence="2">LysM domain-containing protein</fullName>
    </recommendedName>
</protein>
<reference evidence="4" key="1">
    <citation type="journal article" date="2019" name="Int. J. Syst. Evol. Microbiol.">
        <title>The Global Catalogue of Microorganisms (GCM) 10K type strain sequencing project: providing services to taxonomists for standard genome sequencing and annotation.</title>
        <authorList>
            <consortium name="The Broad Institute Genomics Platform"/>
            <consortium name="The Broad Institute Genome Sequencing Center for Infectious Disease"/>
            <person name="Wu L."/>
            <person name="Ma J."/>
        </authorList>
    </citation>
    <scope>NUCLEOTIDE SEQUENCE [LARGE SCALE GENOMIC DNA]</scope>
    <source>
        <strain evidence="4">CGMCC 1.15353</strain>
    </source>
</reference>
<evidence type="ECO:0000313" key="4">
    <source>
        <dbReference type="Proteomes" id="UP000642571"/>
    </source>
</evidence>
<gene>
    <name evidence="3" type="ORF">GCM10011389_10280</name>
</gene>
<name>A0ABQ1PUX5_9BACI</name>
<feature type="region of interest" description="Disordered" evidence="1">
    <location>
        <begin position="36"/>
        <end position="60"/>
    </location>
</feature>
<accession>A0ABQ1PUX5</accession>
<comment type="caution">
    <text evidence="3">The sequence shown here is derived from an EMBL/GenBank/DDBJ whole genome shotgun (WGS) entry which is preliminary data.</text>
</comment>
<feature type="domain" description="LysM" evidence="2">
    <location>
        <begin position="65"/>
        <end position="118"/>
    </location>
</feature>
<organism evidence="3 4">
    <name type="scientific">Pontibacillus salipaludis</name>
    <dbReference type="NCBI Taxonomy" id="1697394"/>
    <lineage>
        <taxon>Bacteria</taxon>
        <taxon>Bacillati</taxon>
        <taxon>Bacillota</taxon>
        <taxon>Bacilli</taxon>
        <taxon>Bacillales</taxon>
        <taxon>Bacillaceae</taxon>
        <taxon>Pontibacillus</taxon>
    </lineage>
</organism>
<feature type="compositionally biased region" description="Polar residues" evidence="1">
    <location>
        <begin position="44"/>
        <end position="56"/>
    </location>
</feature>
<evidence type="ECO:0000259" key="2">
    <source>
        <dbReference type="PROSITE" id="PS51782"/>
    </source>
</evidence>
<keyword evidence="4" id="KW-1185">Reference proteome</keyword>
<dbReference type="Gene3D" id="3.10.350.10">
    <property type="entry name" value="LysM domain"/>
    <property type="match status" value="1"/>
</dbReference>
<dbReference type="CDD" id="cd00118">
    <property type="entry name" value="LysM"/>
    <property type="match status" value="1"/>
</dbReference>